<name>A0A077ULH5_9STAP</name>
<evidence type="ECO:0000313" key="1">
    <source>
        <dbReference type="EMBL" id="CDR29405.1"/>
    </source>
</evidence>
<organism evidence="1 2">
    <name type="scientific">Staphylococcus schweitzeri</name>
    <dbReference type="NCBI Taxonomy" id="1654388"/>
    <lineage>
        <taxon>Bacteria</taxon>
        <taxon>Bacillati</taxon>
        <taxon>Bacillota</taxon>
        <taxon>Bacilli</taxon>
        <taxon>Bacillales</taxon>
        <taxon>Staphylococcaceae</taxon>
        <taxon>Staphylococcus</taxon>
    </lineage>
</organism>
<gene>
    <name evidence="1" type="ORF">ERS140147_02618</name>
</gene>
<reference evidence="1 2" key="1">
    <citation type="submission" date="2014-05" db="EMBL/GenBank/DDBJ databases">
        <authorList>
            <person name="Aslett A.Martin."/>
            <person name="De Silva Nishadi"/>
        </authorList>
    </citation>
    <scope>NUCLEOTIDE SEQUENCE [LARGE SCALE GENOMIC DNA]</scope>
</reference>
<sequence>MLDVHFISPGKLQNACEYFNLPNDKEGFEITMHALRPENLHKIYHDMDQAEQRFVEKIISKGNPITIINSHEVNILKLTNHLGFVIQINEDAFFVNNLFLRYINSEVLDSAYGEFEALDTIDHMHLNDEVFRVRQHTRLNDVTLEQALLLKTNDELKSICRQYGIKGFSNKNKHNLVELIMTAFFNNNHIIGQVFSNASLFEFSILASILEGDDNYRLNNELITFENIHLMNPDTFLITHFYYYYDFEYDCLILPNEVRKHIENYVNQIGDGDIKKAINEFVDEQTIKHSLADFENAIELSMMDEEPHFDILYDEDDDFEDFGTTDSSRNDTITQLISEIKKGLIDKKDILPLRIILGAVNLYGILSTNHLLYLTQRFYDATFSMEDLQFSLDTLAGTELYYIEDDFVFHPVLFDVDETEASGIDISDEDYYVPASVEELIYYDRHHYLKSDQAIKEFTSYLRKQINMANDIEKEKYVNEIIMLLRTIPTSKLIQPIMQLFIDNAILNNVQNDALLIEKATHARNHLRLWSLQGHRDIPN</sequence>
<evidence type="ECO:0000313" key="2">
    <source>
        <dbReference type="Proteomes" id="UP000044616"/>
    </source>
</evidence>
<dbReference type="RefSeq" id="WP_047532318.1">
    <property type="nucleotide sequence ID" value="NZ_CCEH01000038.1"/>
</dbReference>
<evidence type="ECO:0008006" key="3">
    <source>
        <dbReference type="Google" id="ProtNLM"/>
    </source>
</evidence>
<dbReference type="Proteomes" id="UP000044616">
    <property type="component" value="Unassembled WGS sequence"/>
</dbReference>
<dbReference type="EMBL" id="CCEH01000038">
    <property type="protein sequence ID" value="CDR29405.1"/>
    <property type="molecule type" value="Genomic_DNA"/>
</dbReference>
<accession>A0A077ULH5</accession>
<dbReference type="AlphaFoldDB" id="A0A077ULH5"/>
<protein>
    <recommendedName>
        <fullName evidence="3">Rho termination factor N-terminal domain-containing protein</fullName>
    </recommendedName>
</protein>
<proteinExistence type="predicted"/>